<dbReference type="InterPro" id="IPR002110">
    <property type="entry name" value="Ankyrin_rpt"/>
</dbReference>
<gene>
    <name evidence="4" type="ORF">P280DRAFT_378587</name>
</gene>
<feature type="repeat" description="ANK" evidence="3">
    <location>
        <begin position="16"/>
        <end position="48"/>
    </location>
</feature>
<dbReference type="PROSITE" id="PS50297">
    <property type="entry name" value="ANK_REP_REGION"/>
    <property type="match status" value="1"/>
</dbReference>
<dbReference type="Proteomes" id="UP000799753">
    <property type="component" value="Unassembled WGS sequence"/>
</dbReference>
<dbReference type="PANTHER" id="PTHR24166:SF48">
    <property type="entry name" value="PROTEIN VAPYRIN"/>
    <property type="match status" value="1"/>
</dbReference>
<dbReference type="InterPro" id="IPR036770">
    <property type="entry name" value="Ankyrin_rpt-contain_sf"/>
</dbReference>
<keyword evidence="2 3" id="KW-0040">ANK repeat</keyword>
<feature type="non-terminal residue" evidence="4">
    <location>
        <position position="1"/>
    </location>
</feature>
<dbReference type="InterPro" id="IPR050889">
    <property type="entry name" value="Dendritic_Spine_Reg/Scaffold"/>
</dbReference>
<dbReference type="SMART" id="SM00248">
    <property type="entry name" value="ANK"/>
    <property type="match status" value="2"/>
</dbReference>
<accession>A0A6A6RMJ9</accession>
<keyword evidence="1" id="KW-0677">Repeat</keyword>
<dbReference type="Pfam" id="PF12796">
    <property type="entry name" value="Ank_2"/>
    <property type="match status" value="1"/>
</dbReference>
<dbReference type="Gene3D" id="1.25.40.20">
    <property type="entry name" value="Ankyrin repeat-containing domain"/>
    <property type="match status" value="1"/>
</dbReference>
<feature type="non-terminal residue" evidence="4">
    <location>
        <position position="99"/>
    </location>
</feature>
<dbReference type="AlphaFoldDB" id="A0A6A6RMJ9"/>
<evidence type="ECO:0000313" key="5">
    <source>
        <dbReference type="Proteomes" id="UP000799753"/>
    </source>
</evidence>
<dbReference type="PROSITE" id="PS50088">
    <property type="entry name" value="ANK_REPEAT"/>
    <property type="match status" value="2"/>
</dbReference>
<dbReference type="SUPFAM" id="SSF48403">
    <property type="entry name" value="Ankyrin repeat"/>
    <property type="match status" value="1"/>
</dbReference>
<evidence type="ECO:0000313" key="4">
    <source>
        <dbReference type="EMBL" id="KAF2635783.1"/>
    </source>
</evidence>
<feature type="repeat" description="ANK" evidence="3">
    <location>
        <begin position="52"/>
        <end position="81"/>
    </location>
</feature>
<proteinExistence type="predicted"/>
<evidence type="ECO:0000256" key="1">
    <source>
        <dbReference type="ARBA" id="ARBA00022737"/>
    </source>
</evidence>
<dbReference type="OrthoDB" id="4772757at2759"/>
<evidence type="ECO:0000256" key="2">
    <source>
        <dbReference type="ARBA" id="ARBA00023043"/>
    </source>
</evidence>
<name>A0A6A6RMJ9_9PLEO</name>
<dbReference type="EMBL" id="MU006804">
    <property type="protein sequence ID" value="KAF2635783.1"/>
    <property type="molecule type" value="Genomic_DNA"/>
</dbReference>
<protein>
    <submittedName>
        <fullName evidence="4">Ankyrin</fullName>
    </submittedName>
</protein>
<dbReference type="PANTHER" id="PTHR24166">
    <property type="entry name" value="ROLLING PEBBLES, ISOFORM B"/>
    <property type="match status" value="1"/>
</dbReference>
<evidence type="ECO:0000256" key="3">
    <source>
        <dbReference type="PROSITE-ProRule" id="PRU00023"/>
    </source>
</evidence>
<sequence length="99" mass="10564">VDLLLEANVDVNKIGPRSSALHQASAAGQLELVSKLLDHGADPNINDRWLGTALHAATANHESDIVKLLLDRNANPCAADSFLGSVHTLAYSLDDREIV</sequence>
<keyword evidence="5" id="KW-1185">Reference proteome</keyword>
<organism evidence="4 5">
    <name type="scientific">Massarina eburnea CBS 473.64</name>
    <dbReference type="NCBI Taxonomy" id="1395130"/>
    <lineage>
        <taxon>Eukaryota</taxon>
        <taxon>Fungi</taxon>
        <taxon>Dikarya</taxon>
        <taxon>Ascomycota</taxon>
        <taxon>Pezizomycotina</taxon>
        <taxon>Dothideomycetes</taxon>
        <taxon>Pleosporomycetidae</taxon>
        <taxon>Pleosporales</taxon>
        <taxon>Massarineae</taxon>
        <taxon>Massarinaceae</taxon>
        <taxon>Massarina</taxon>
    </lineage>
</organism>
<reference evidence="4" key="1">
    <citation type="journal article" date="2020" name="Stud. Mycol.">
        <title>101 Dothideomycetes genomes: a test case for predicting lifestyles and emergence of pathogens.</title>
        <authorList>
            <person name="Haridas S."/>
            <person name="Albert R."/>
            <person name="Binder M."/>
            <person name="Bloem J."/>
            <person name="Labutti K."/>
            <person name="Salamov A."/>
            <person name="Andreopoulos B."/>
            <person name="Baker S."/>
            <person name="Barry K."/>
            <person name="Bills G."/>
            <person name="Bluhm B."/>
            <person name="Cannon C."/>
            <person name="Castanera R."/>
            <person name="Culley D."/>
            <person name="Daum C."/>
            <person name="Ezra D."/>
            <person name="Gonzalez J."/>
            <person name="Henrissat B."/>
            <person name="Kuo A."/>
            <person name="Liang C."/>
            <person name="Lipzen A."/>
            <person name="Lutzoni F."/>
            <person name="Magnuson J."/>
            <person name="Mondo S."/>
            <person name="Nolan M."/>
            <person name="Ohm R."/>
            <person name="Pangilinan J."/>
            <person name="Park H.-J."/>
            <person name="Ramirez L."/>
            <person name="Alfaro M."/>
            <person name="Sun H."/>
            <person name="Tritt A."/>
            <person name="Yoshinaga Y."/>
            <person name="Zwiers L.-H."/>
            <person name="Turgeon B."/>
            <person name="Goodwin S."/>
            <person name="Spatafora J."/>
            <person name="Crous P."/>
            <person name="Grigoriev I."/>
        </authorList>
    </citation>
    <scope>NUCLEOTIDE SEQUENCE</scope>
    <source>
        <strain evidence="4">CBS 473.64</strain>
    </source>
</reference>